<gene>
    <name evidence="3" type="ORF">QNN03_25355</name>
</gene>
<dbReference type="PANTHER" id="PTHR42760">
    <property type="entry name" value="SHORT-CHAIN DEHYDROGENASES/REDUCTASES FAMILY MEMBER"/>
    <property type="match status" value="1"/>
</dbReference>
<dbReference type="CDD" id="cd05233">
    <property type="entry name" value="SDR_c"/>
    <property type="match status" value="1"/>
</dbReference>
<protein>
    <submittedName>
        <fullName evidence="3">SDR family NAD(P)-dependent oxidoreductase</fullName>
    </submittedName>
</protein>
<evidence type="ECO:0000256" key="2">
    <source>
        <dbReference type="ARBA" id="ARBA00023002"/>
    </source>
</evidence>
<comment type="similarity">
    <text evidence="1">Belongs to the short-chain dehydrogenases/reductases (SDR) family.</text>
</comment>
<keyword evidence="4" id="KW-1185">Reference proteome</keyword>
<dbReference type="InterPro" id="IPR002347">
    <property type="entry name" value="SDR_fam"/>
</dbReference>
<evidence type="ECO:0000313" key="4">
    <source>
        <dbReference type="Proteomes" id="UP001241926"/>
    </source>
</evidence>
<organism evidence="3 4">
    <name type="scientific">Streptomyces fuscus</name>
    <dbReference type="NCBI Taxonomy" id="3048495"/>
    <lineage>
        <taxon>Bacteria</taxon>
        <taxon>Bacillati</taxon>
        <taxon>Actinomycetota</taxon>
        <taxon>Actinomycetes</taxon>
        <taxon>Kitasatosporales</taxon>
        <taxon>Streptomycetaceae</taxon>
        <taxon>Streptomyces</taxon>
    </lineage>
</organism>
<dbReference type="EMBL" id="JASJUS010000026">
    <property type="protein sequence ID" value="MDL2079775.1"/>
    <property type="molecule type" value="Genomic_DNA"/>
</dbReference>
<comment type="caution">
    <text evidence="3">The sequence shown here is derived from an EMBL/GenBank/DDBJ whole genome shotgun (WGS) entry which is preliminary data.</text>
</comment>
<dbReference type="Proteomes" id="UP001241926">
    <property type="component" value="Unassembled WGS sequence"/>
</dbReference>
<dbReference type="Pfam" id="PF00106">
    <property type="entry name" value="adh_short"/>
    <property type="match status" value="1"/>
</dbReference>
<dbReference type="RefSeq" id="WP_093720021.1">
    <property type="nucleotide sequence ID" value="NZ_JASJUS010000026.1"/>
</dbReference>
<keyword evidence="2" id="KW-0560">Oxidoreductase</keyword>
<proteinExistence type="inferred from homology"/>
<sequence>MGHISTLTGRVVLVTGEGEPAPAVTASLVARGARVAVAGAPVPRGSSVLALPFTPSDAAGPGRVVDTVVERLGRLDHVVNLVAGRPRTGPLMELDPLDLRETFQRDLVMPLSFVQRAYRRWMAAHGGSVVNVVAATGRGGARDATLAGLTELTESLAAELAPRVDVHTLIPSPSLDAAAHLVGLAEVLCDLLTHRMDPAQGPVLVLSAEPDCASRAA</sequence>
<dbReference type="PANTHER" id="PTHR42760:SF133">
    <property type="entry name" value="3-OXOACYL-[ACYL-CARRIER-PROTEIN] REDUCTASE"/>
    <property type="match status" value="1"/>
</dbReference>
<dbReference type="SUPFAM" id="SSF51735">
    <property type="entry name" value="NAD(P)-binding Rossmann-fold domains"/>
    <property type="match status" value="1"/>
</dbReference>
<dbReference type="InterPro" id="IPR036291">
    <property type="entry name" value="NAD(P)-bd_dom_sf"/>
</dbReference>
<accession>A0ABT7J4U7</accession>
<name>A0ABT7J4U7_9ACTN</name>
<reference evidence="3 4" key="1">
    <citation type="submission" date="2023-05" db="EMBL/GenBank/DDBJ databases">
        <title>Streptomyces fuscus sp. nov., a brown-black pigment producing actinomyces isolated from dry sand of Sea duck farm.</title>
        <authorList>
            <person name="Xie J."/>
            <person name="Shen N."/>
        </authorList>
    </citation>
    <scope>NUCLEOTIDE SEQUENCE [LARGE SCALE GENOMIC DNA]</scope>
    <source>
        <strain evidence="3 4">GXMU-J15</strain>
    </source>
</reference>
<dbReference type="Gene3D" id="3.40.50.720">
    <property type="entry name" value="NAD(P)-binding Rossmann-like Domain"/>
    <property type="match status" value="1"/>
</dbReference>
<evidence type="ECO:0000256" key="1">
    <source>
        <dbReference type="ARBA" id="ARBA00006484"/>
    </source>
</evidence>
<evidence type="ECO:0000313" key="3">
    <source>
        <dbReference type="EMBL" id="MDL2079775.1"/>
    </source>
</evidence>
<dbReference type="PRINTS" id="PR00081">
    <property type="entry name" value="GDHRDH"/>
</dbReference>